<sequence>MARLSNYLLTLVGAFAFSQGTHAYDYLSPARSSSDALMHWYNQGTGVFNGTGWWNSAECITALADMQGLDPTHNFNDTLSNTFEINKDVWTTKSDFYDDEGWWALAWIKVYDLTHDQKYLSAAEQLFDDMSKGWTTNCNGGIWWDKDKTYVNAIANELFLSVAAHLATRTWNIKYLNWAVKEWQWFEQSGMISKNNTINDGLDGSCKNNGYTVWTYNQGVILGALIELSKASFDDSYIVTARDIAWAAIETLTDSHGVLHDSCEKGCGGDVSQFKGIFTRNVAQLYTATSDPDLKKFLETNAQSIWKNDRDSQNRLGLSWAGPYDTADASTQSSALMALIAAASVQGS</sequence>
<dbReference type="InterPro" id="IPR005198">
    <property type="entry name" value="Glyco_hydro_76"/>
</dbReference>
<name>A0A074VDM5_AURM1</name>
<feature type="signal peptide" evidence="1">
    <location>
        <begin position="1"/>
        <end position="23"/>
    </location>
</feature>
<gene>
    <name evidence="2" type="ORF">M437DRAFT_59245</name>
</gene>
<dbReference type="InterPro" id="IPR053169">
    <property type="entry name" value="MUG_Protein"/>
</dbReference>
<dbReference type="RefSeq" id="XP_040875496.1">
    <property type="nucleotide sequence ID" value="XM_041023547.1"/>
</dbReference>
<keyword evidence="1" id="KW-0732">Signal</keyword>
<dbReference type="EMBL" id="KL584855">
    <property type="protein sequence ID" value="KEQ58473.1"/>
    <property type="molecule type" value="Genomic_DNA"/>
</dbReference>
<reference evidence="2 3" key="1">
    <citation type="journal article" date="2014" name="BMC Genomics">
        <title>Genome sequencing of four Aureobasidium pullulans varieties: biotechnological potential, stress tolerance, and description of new species.</title>
        <authorList>
            <person name="Gostin Ar C."/>
            <person name="Ohm R.A."/>
            <person name="Kogej T."/>
            <person name="Sonjak S."/>
            <person name="Turk M."/>
            <person name="Zajc J."/>
            <person name="Zalar P."/>
            <person name="Grube M."/>
            <person name="Sun H."/>
            <person name="Han J."/>
            <person name="Sharma A."/>
            <person name="Chiniquy J."/>
            <person name="Ngan C.Y."/>
            <person name="Lipzen A."/>
            <person name="Barry K."/>
            <person name="Grigoriev I.V."/>
            <person name="Gunde-Cimerman N."/>
        </authorList>
    </citation>
    <scope>NUCLEOTIDE SEQUENCE [LARGE SCALE GENOMIC DNA]</scope>
    <source>
        <strain evidence="2 3">CBS 110374</strain>
    </source>
</reference>
<evidence type="ECO:0000313" key="2">
    <source>
        <dbReference type="EMBL" id="KEQ58473.1"/>
    </source>
</evidence>
<dbReference type="STRING" id="1043003.A0A074VDM5"/>
<dbReference type="HOGENOM" id="CLU_028686_0_0_1"/>
<dbReference type="Pfam" id="PF03663">
    <property type="entry name" value="Glyco_hydro_76"/>
    <property type="match status" value="1"/>
</dbReference>
<dbReference type="SUPFAM" id="SSF48208">
    <property type="entry name" value="Six-hairpin glycosidases"/>
    <property type="match status" value="1"/>
</dbReference>
<dbReference type="GO" id="GO:0016798">
    <property type="term" value="F:hydrolase activity, acting on glycosyl bonds"/>
    <property type="evidence" value="ECO:0007669"/>
    <property type="project" value="UniProtKB-KW"/>
</dbReference>
<dbReference type="PANTHER" id="PTHR47791">
    <property type="entry name" value="MEIOTICALLY UP-REGULATED GENE 191 PROTEIN"/>
    <property type="match status" value="1"/>
</dbReference>
<accession>A0A074VDM5</accession>
<dbReference type="PANTHER" id="PTHR47791:SF1">
    <property type="entry name" value="ENDO MANNANASE, GH76 FAMILY (EUROFUNG)"/>
    <property type="match status" value="1"/>
</dbReference>
<organism evidence="2 3">
    <name type="scientific">Aureobasidium melanogenum (strain CBS 110374)</name>
    <name type="common">Aureobasidium pullulans var. melanogenum</name>
    <dbReference type="NCBI Taxonomy" id="1043003"/>
    <lineage>
        <taxon>Eukaryota</taxon>
        <taxon>Fungi</taxon>
        <taxon>Dikarya</taxon>
        <taxon>Ascomycota</taxon>
        <taxon>Pezizomycotina</taxon>
        <taxon>Dothideomycetes</taxon>
        <taxon>Dothideomycetidae</taxon>
        <taxon>Dothideales</taxon>
        <taxon>Saccotheciaceae</taxon>
        <taxon>Aureobasidium</taxon>
    </lineage>
</organism>
<protein>
    <submittedName>
        <fullName evidence="2">Six-hairpin glycosidase</fullName>
    </submittedName>
</protein>
<dbReference type="AlphaFoldDB" id="A0A074VDM5"/>
<dbReference type="GO" id="GO:0005975">
    <property type="term" value="P:carbohydrate metabolic process"/>
    <property type="evidence" value="ECO:0007669"/>
    <property type="project" value="InterPro"/>
</dbReference>
<evidence type="ECO:0000256" key="1">
    <source>
        <dbReference type="SAM" id="SignalP"/>
    </source>
</evidence>
<dbReference type="Gene3D" id="1.50.10.20">
    <property type="match status" value="1"/>
</dbReference>
<dbReference type="Proteomes" id="UP000030672">
    <property type="component" value="Unassembled WGS sequence"/>
</dbReference>
<evidence type="ECO:0000313" key="3">
    <source>
        <dbReference type="Proteomes" id="UP000030672"/>
    </source>
</evidence>
<dbReference type="GeneID" id="63916920"/>
<keyword evidence="2" id="KW-0326">Glycosidase</keyword>
<keyword evidence="3" id="KW-1185">Reference proteome</keyword>
<keyword evidence="2" id="KW-0378">Hydrolase</keyword>
<proteinExistence type="predicted"/>
<feature type="chain" id="PRO_5001700538" evidence="1">
    <location>
        <begin position="24"/>
        <end position="348"/>
    </location>
</feature>
<dbReference type="InterPro" id="IPR008928">
    <property type="entry name" value="6-hairpin_glycosidase_sf"/>
</dbReference>